<proteinExistence type="predicted"/>
<evidence type="ECO:0000256" key="1">
    <source>
        <dbReference type="SAM" id="Phobius"/>
    </source>
</evidence>
<dbReference type="PANTHER" id="PTHR14969:SF13">
    <property type="entry name" value="AT30094P"/>
    <property type="match status" value="1"/>
</dbReference>
<keyword evidence="1" id="KW-0472">Membrane</keyword>
<keyword evidence="4" id="KW-1185">Reference proteome</keyword>
<keyword evidence="1" id="KW-0812">Transmembrane</keyword>
<dbReference type="Gene3D" id="1.20.144.10">
    <property type="entry name" value="Phosphatidic acid phosphatase type 2/haloperoxidase"/>
    <property type="match status" value="2"/>
</dbReference>
<evidence type="ECO:0000259" key="2">
    <source>
        <dbReference type="SMART" id="SM00014"/>
    </source>
</evidence>
<dbReference type="OrthoDB" id="9789113at2"/>
<dbReference type="Proteomes" id="UP000199017">
    <property type="component" value="Unassembled WGS sequence"/>
</dbReference>
<dbReference type="Pfam" id="PF01569">
    <property type="entry name" value="PAP2"/>
    <property type="match status" value="1"/>
</dbReference>
<accession>A0A1G8BUU1</accession>
<evidence type="ECO:0000313" key="4">
    <source>
        <dbReference type="Proteomes" id="UP000199017"/>
    </source>
</evidence>
<dbReference type="CDD" id="cd03392">
    <property type="entry name" value="PAP2_like_2"/>
    <property type="match status" value="1"/>
</dbReference>
<feature type="transmembrane region" description="Helical" evidence="1">
    <location>
        <begin position="12"/>
        <end position="34"/>
    </location>
</feature>
<dbReference type="STRING" id="930129.SAMN05216352_10189"/>
<feature type="transmembrane region" description="Helical" evidence="1">
    <location>
        <begin position="191"/>
        <end position="209"/>
    </location>
</feature>
<dbReference type="SUPFAM" id="SSF48317">
    <property type="entry name" value="Acid phosphatase/Vanadium-dependent haloperoxidase"/>
    <property type="match status" value="1"/>
</dbReference>
<organism evidence="3 4">
    <name type="scientific">Alteribacillus bidgolensis</name>
    <dbReference type="NCBI Taxonomy" id="930129"/>
    <lineage>
        <taxon>Bacteria</taxon>
        <taxon>Bacillati</taxon>
        <taxon>Bacillota</taxon>
        <taxon>Bacilli</taxon>
        <taxon>Bacillales</taxon>
        <taxon>Bacillaceae</taxon>
        <taxon>Alteribacillus</taxon>
    </lineage>
</organism>
<keyword evidence="1" id="KW-1133">Transmembrane helix</keyword>
<evidence type="ECO:0000313" key="3">
    <source>
        <dbReference type="EMBL" id="SDH36922.1"/>
    </source>
</evidence>
<feature type="transmembrane region" description="Helical" evidence="1">
    <location>
        <begin position="135"/>
        <end position="156"/>
    </location>
</feature>
<protein>
    <submittedName>
        <fullName evidence="3">Undecaprenyl-diphosphatase</fullName>
    </submittedName>
</protein>
<dbReference type="InterPro" id="IPR000326">
    <property type="entry name" value="PAP2/HPO"/>
</dbReference>
<dbReference type="AlphaFoldDB" id="A0A1G8BUU1"/>
<reference evidence="3 4" key="1">
    <citation type="submission" date="2016-10" db="EMBL/GenBank/DDBJ databases">
        <authorList>
            <person name="de Groot N.N."/>
        </authorList>
    </citation>
    <scope>NUCLEOTIDE SEQUENCE [LARGE SCALE GENOMIC DNA]</scope>
    <source>
        <strain evidence="4">P4B,CCM 7963,CECT 7998,DSM 25260,IBRC-M 10614,KCTC 13821</strain>
    </source>
</reference>
<dbReference type="EMBL" id="FNDU01000001">
    <property type="protein sequence ID" value="SDH36922.1"/>
    <property type="molecule type" value="Genomic_DNA"/>
</dbReference>
<dbReference type="RefSeq" id="WP_091579382.1">
    <property type="nucleotide sequence ID" value="NZ_FNDU01000001.1"/>
</dbReference>
<dbReference type="PANTHER" id="PTHR14969">
    <property type="entry name" value="SPHINGOSINE-1-PHOSPHATE PHOSPHOHYDROLASE"/>
    <property type="match status" value="1"/>
</dbReference>
<gene>
    <name evidence="3" type="ORF">SAMN05216352_10189</name>
</gene>
<feature type="transmembrane region" description="Helical" evidence="1">
    <location>
        <begin position="163"/>
        <end position="185"/>
    </location>
</feature>
<sequence>MCRNLNVKKWLYRFFSLFIITSCLYLFFEIAGFLHTEKLITFDQLVMKNIPFFHSEGLTAIFSFLTSLASVTFTSTITIMLCACFFFFKKRKEGWILALSVAGGGLFNYVLKAVYERQRPDIDQLIEVSGFSFPSGHSMNAVTLYGMLAVLCFFMMNRLTLKLMNGIGFCLLIFLIGVSRVYLGVHYVSDVIAGYLAGFAWISAVILLYRSMSVKKKKV</sequence>
<feature type="transmembrane region" description="Helical" evidence="1">
    <location>
        <begin position="95"/>
        <end position="115"/>
    </location>
</feature>
<name>A0A1G8BUU1_9BACI</name>
<dbReference type="InterPro" id="IPR036938">
    <property type="entry name" value="PAP2/HPO_sf"/>
</dbReference>
<feature type="domain" description="Phosphatidic acid phosphatase type 2/haloperoxidase" evidence="2">
    <location>
        <begin position="95"/>
        <end position="206"/>
    </location>
</feature>
<feature type="transmembrane region" description="Helical" evidence="1">
    <location>
        <begin position="61"/>
        <end position="88"/>
    </location>
</feature>
<dbReference type="SMART" id="SM00014">
    <property type="entry name" value="acidPPc"/>
    <property type="match status" value="1"/>
</dbReference>